<keyword evidence="2" id="KW-1185">Reference proteome</keyword>
<name>A0A1M2UWU5_MARNT</name>
<organism evidence="1 2">
    <name type="scientific">Marinobacter nauticus</name>
    <name type="common">Marinobacter hydrocarbonoclasticus</name>
    <name type="synonym">Marinobacter aquaeolei</name>
    <dbReference type="NCBI Taxonomy" id="2743"/>
    <lineage>
        <taxon>Bacteria</taxon>
        <taxon>Pseudomonadati</taxon>
        <taxon>Pseudomonadota</taxon>
        <taxon>Gammaproteobacteria</taxon>
        <taxon>Pseudomonadales</taxon>
        <taxon>Marinobacteraceae</taxon>
        <taxon>Marinobacter</taxon>
    </lineage>
</organism>
<reference evidence="1" key="1">
    <citation type="submission" date="2016-11" db="EMBL/GenBank/DDBJ databases">
        <title>Draft Genome Sequence of Marinobacter hydrocarbonoclasticus strain STW2, a polyaromatic aromatic hydrocarbon degrading and denitrifying bacterium from rhizosphere of Seagrass Enhalus acodoides.</title>
        <authorList>
            <person name="Ling J."/>
            <person name="Dong J."/>
        </authorList>
    </citation>
    <scope>NUCLEOTIDE SEQUENCE [LARGE SCALE GENOMIC DNA]</scope>
    <source>
        <strain evidence="1">STW2</strain>
    </source>
</reference>
<accession>A0A1M2UWU5</accession>
<comment type="caution">
    <text evidence="1">The sequence shown here is derived from an EMBL/GenBank/DDBJ whole genome shotgun (WGS) entry which is preliminary data.</text>
</comment>
<dbReference type="EMBL" id="MPKY01000001">
    <property type="protein sequence ID" value="OJS99829.1"/>
    <property type="molecule type" value="Genomic_DNA"/>
</dbReference>
<evidence type="ECO:0000313" key="1">
    <source>
        <dbReference type="EMBL" id="OJS99829.1"/>
    </source>
</evidence>
<sequence>MLKSAARAPYATPNISDADRKPVISAAGDPPTNAEPVKAVASRALTLVRPSDRLRLLIEHRNAFNVPPVFTYSDIKHWFEDMSDTALRVMVNRQCQKGDVISVVCHGVYQVSNLDWSSREILVAAALKLRGERNVYLSLHSALPEYDKRPDLLVCVTSGRNFILRSEKHGVVAIKHTSAALAKIRDSMVWDARLRCLKADRQLAVADYHRHHQGLRSLLREAGIPDDLPDISAAGNT</sequence>
<evidence type="ECO:0000313" key="2">
    <source>
        <dbReference type="Proteomes" id="UP000183986"/>
    </source>
</evidence>
<dbReference type="Proteomes" id="UP000183986">
    <property type="component" value="Unassembled WGS sequence"/>
</dbReference>
<proteinExistence type="predicted"/>
<dbReference type="AlphaFoldDB" id="A0A1M2UWU5"/>
<gene>
    <name evidence="1" type="ORF">BEE62_06840</name>
</gene>
<protein>
    <submittedName>
        <fullName evidence="1">Uncharacterized protein</fullName>
    </submittedName>
</protein>